<feature type="transmembrane region" description="Helical" evidence="1">
    <location>
        <begin position="45"/>
        <end position="64"/>
    </location>
</feature>
<dbReference type="AlphaFoldDB" id="A0A1F8EER5"/>
<feature type="transmembrane region" description="Helical" evidence="1">
    <location>
        <begin position="203"/>
        <end position="225"/>
    </location>
</feature>
<evidence type="ECO:0000313" key="3">
    <source>
        <dbReference type="Proteomes" id="UP000177594"/>
    </source>
</evidence>
<feature type="transmembrane region" description="Helical" evidence="1">
    <location>
        <begin position="147"/>
        <end position="171"/>
    </location>
</feature>
<sequence>MKKWLAWIRKHHKDWPIFISIMIGFLNTEFVTPFILRGIFRLTGIGLRIATGTWASIELCWWNYFSGWLYENKIQHLGPVVEVINMKEAAKEFDWKKFLLPKKGDPYLVVKIKDFIRKHSIDNFDQDNYKNDNFFVSLVGVLRELRYVFTCSLIFVMGLLPVWWILALMVCRVLKWRLAYLALFTSNFLKNYLLAFIYEKIGFWWWIALFILSVIVMSYILKAIIKILKK</sequence>
<keyword evidence="1" id="KW-0472">Membrane</keyword>
<evidence type="ECO:0000256" key="1">
    <source>
        <dbReference type="SAM" id="Phobius"/>
    </source>
</evidence>
<accession>A0A1F8EER5</accession>
<keyword evidence="1" id="KW-1133">Transmembrane helix</keyword>
<organism evidence="2 3">
    <name type="scientific">Candidatus Yanofskybacteria bacterium RIFCSPHIGHO2_01_FULL_39_8b</name>
    <dbReference type="NCBI Taxonomy" id="1802659"/>
    <lineage>
        <taxon>Bacteria</taxon>
        <taxon>Candidatus Yanofskyibacteriota</taxon>
    </lineage>
</organism>
<feature type="transmembrane region" description="Helical" evidence="1">
    <location>
        <begin position="178"/>
        <end position="197"/>
    </location>
</feature>
<gene>
    <name evidence="2" type="ORF">A2817_02930</name>
</gene>
<keyword evidence="1" id="KW-0812">Transmembrane</keyword>
<dbReference type="Proteomes" id="UP000177594">
    <property type="component" value="Unassembled WGS sequence"/>
</dbReference>
<evidence type="ECO:0000313" key="2">
    <source>
        <dbReference type="EMBL" id="OGM99331.1"/>
    </source>
</evidence>
<name>A0A1F8EER5_9BACT</name>
<comment type="caution">
    <text evidence="2">The sequence shown here is derived from an EMBL/GenBank/DDBJ whole genome shotgun (WGS) entry which is preliminary data.</text>
</comment>
<feature type="transmembrane region" description="Helical" evidence="1">
    <location>
        <begin position="15"/>
        <end position="36"/>
    </location>
</feature>
<proteinExistence type="predicted"/>
<dbReference type="EMBL" id="MGIZ01000023">
    <property type="protein sequence ID" value="OGM99331.1"/>
    <property type="molecule type" value="Genomic_DNA"/>
</dbReference>
<reference evidence="2 3" key="1">
    <citation type="journal article" date="2016" name="Nat. Commun.">
        <title>Thousands of microbial genomes shed light on interconnected biogeochemical processes in an aquifer system.</title>
        <authorList>
            <person name="Anantharaman K."/>
            <person name="Brown C.T."/>
            <person name="Hug L.A."/>
            <person name="Sharon I."/>
            <person name="Castelle C.J."/>
            <person name="Probst A.J."/>
            <person name="Thomas B.C."/>
            <person name="Singh A."/>
            <person name="Wilkins M.J."/>
            <person name="Karaoz U."/>
            <person name="Brodie E.L."/>
            <person name="Williams K.H."/>
            <person name="Hubbard S.S."/>
            <person name="Banfield J.F."/>
        </authorList>
    </citation>
    <scope>NUCLEOTIDE SEQUENCE [LARGE SCALE GENOMIC DNA]</scope>
</reference>
<protein>
    <submittedName>
        <fullName evidence="2">Uncharacterized protein</fullName>
    </submittedName>
</protein>